<reference evidence="3" key="1">
    <citation type="journal article" date="2014" name="Proc. Natl. Acad. Sci. U.S.A.">
        <title>Extensive sampling of basidiomycete genomes demonstrates inadequacy of the white-rot/brown-rot paradigm for wood decay fungi.</title>
        <authorList>
            <person name="Riley R."/>
            <person name="Salamov A.A."/>
            <person name="Brown D.W."/>
            <person name="Nagy L.G."/>
            <person name="Floudas D."/>
            <person name="Held B.W."/>
            <person name="Levasseur A."/>
            <person name="Lombard V."/>
            <person name="Morin E."/>
            <person name="Otillar R."/>
            <person name="Lindquist E.A."/>
            <person name="Sun H."/>
            <person name="LaButti K.M."/>
            <person name="Schmutz J."/>
            <person name="Jabbour D."/>
            <person name="Luo H."/>
            <person name="Baker S.E."/>
            <person name="Pisabarro A.G."/>
            <person name="Walton J.D."/>
            <person name="Blanchette R.A."/>
            <person name="Henrissat B."/>
            <person name="Martin F."/>
            <person name="Cullen D."/>
            <person name="Hibbett D.S."/>
            <person name="Grigoriev I.V."/>
        </authorList>
    </citation>
    <scope>NUCLEOTIDE SEQUENCE [LARGE SCALE GENOMIC DNA]</scope>
    <source>
        <strain evidence="3">CBS 339.88</strain>
    </source>
</reference>
<feature type="compositionally biased region" description="Polar residues" evidence="1">
    <location>
        <begin position="194"/>
        <end position="204"/>
    </location>
</feature>
<dbReference type="AlphaFoldDB" id="A0A067T3V2"/>
<keyword evidence="3" id="KW-1185">Reference proteome</keyword>
<dbReference type="Proteomes" id="UP000027222">
    <property type="component" value="Unassembled WGS sequence"/>
</dbReference>
<dbReference type="EMBL" id="KL142382">
    <property type="protein sequence ID" value="KDR74609.1"/>
    <property type="molecule type" value="Genomic_DNA"/>
</dbReference>
<feature type="region of interest" description="Disordered" evidence="1">
    <location>
        <begin position="161"/>
        <end position="209"/>
    </location>
</feature>
<proteinExistence type="predicted"/>
<accession>A0A067T3V2</accession>
<dbReference type="HOGENOM" id="CLU_937036_0_0_1"/>
<feature type="compositionally biased region" description="Basic and acidic residues" evidence="1">
    <location>
        <begin position="104"/>
        <end position="118"/>
    </location>
</feature>
<name>A0A067T3V2_GALM3</name>
<evidence type="ECO:0000313" key="3">
    <source>
        <dbReference type="Proteomes" id="UP000027222"/>
    </source>
</evidence>
<evidence type="ECO:0000256" key="1">
    <source>
        <dbReference type="SAM" id="MobiDB-lite"/>
    </source>
</evidence>
<sequence>MSSEEEDMTSPESDSSSDSNSSDCEDAVAEMQAVIDSHSPAEGSGSSSSSNSDSEEEDTEPALSRTQRRKARKKAQRDVEMNKTMKGIKARLEVIPAIPPPAPMKDEPETLDTREKSPPVRATTQSTAKTPKKAKAPSKQMLWLQTTPSLPILLRRRRQKIKTKRKKEEPEVVENEEVEQDPQPPAKRRHQTRETSATAVSVSPNDDEDLTDEMTAFFGGRNYYNPRVLGDLQTTGFTKYELLTMHGLDQSVITGRFKAILPGDRRAPAQIESLTFAVLSASSAEWKALRSGFSCSD</sequence>
<dbReference type="OrthoDB" id="3125258at2759"/>
<organism evidence="2 3">
    <name type="scientific">Galerina marginata (strain CBS 339.88)</name>
    <dbReference type="NCBI Taxonomy" id="685588"/>
    <lineage>
        <taxon>Eukaryota</taxon>
        <taxon>Fungi</taxon>
        <taxon>Dikarya</taxon>
        <taxon>Basidiomycota</taxon>
        <taxon>Agaricomycotina</taxon>
        <taxon>Agaricomycetes</taxon>
        <taxon>Agaricomycetidae</taxon>
        <taxon>Agaricales</taxon>
        <taxon>Agaricineae</taxon>
        <taxon>Strophariaceae</taxon>
        <taxon>Galerina</taxon>
    </lineage>
</organism>
<protein>
    <submittedName>
        <fullName evidence="2">Uncharacterized protein</fullName>
    </submittedName>
</protein>
<feature type="compositionally biased region" description="Low complexity" evidence="1">
    <location>
        <begin position="10"/>
        <end position="22"/>
    </location>
</feature>
<gene>
    <name evidence="2" type="ORF">GALMADRAFT_157272</name>
</gene>
<feature type="compositionally biased region" description="Basic residues" evidence="1">
    <location>
        <begin position="66"/>
        <end position="75"/>
    </location>
</feature>
<feature type="compositionally biased region" description="Low complexity" evidence="1">
    <location>
        <begin position="36"/>
        <end position="52"/>
    </location>
</feature>
<feature type="region of interest" description="Disordered" evidence="1">
    <location>
        <begin position="1"/>
        <end position="144"/>
    </location>
</feature>
<evidence type="ECO:0000313" key="2">
    <source>
        <dbReference type="EMBL" id="KDR74609.1"/>
    </source>
</evidence>
<feature type="compositionally biased region" description="Acidic residues" evidence="1">
    <location>
        <begin position="171"/>
        <end position="180"/>
    </location>
</feature>